<dbReference type="PROSITE" id="PS50297">
    <property type="entry name" value="ANK_REP_REGION"/>
    <property type="match status" value="4"/>
</dbReference>
<dbReference type="PANTHER" id="PTHR24198:SF165">
    <property type="entry name" value="ANKYRIN REPEAT-CONTAINING PROTEIN-RELATED"/>
    <property type="match status" value="1"/>
</dbReference>
<evidence type="ECO:0000313" key="4">
    <source>
        <dbReference type="EMBL" id="CAH0382833.1"/>
    </source>
</evidence>
<dbReference type="InterPro" id="IPR036770">
    <property type="entry name" value="Ankyrin_rpt-contain_sf"/>
</dbReference>
<feature type="repeat" description="ANK" evidence="3">
    <location>
        <begin position="164"/>
        <end position="196"/>
    </location>
</feature>
<proteinExistence type="predicted"/>
<accession>A0A9P0A2C5</accession>
<dbReference type="PROSITE" id="PS50088">
    <property type="entry name" value="ANK_REPEAT"/>
    <property type="match status" value="4"/>
</dbReference>
<name>A0A9P0A2C5_BEMTA</name>
<evidence type="ECO:0000256" key="2">
    <source>
        <dbReference type="ARBA" id="ARBA00023043"/>
    </source>
</evidence>
<gene>
    <name evidence="4" type="ORF">BEMITA_LOCUS2331</name>
</gene>
<reference evidence="4" key="1">
    <citation type="submission" date="2021-12" db="EMBL/GenBank/DDBJ databases">
        <authorList>
            <person name="King R."/>
        </authorList>
    </citation>
    <scope>NUCLEOTIDE SEQUENCE</scope>
</reference>
<evidence type="ECO:0000313" key="5">
    <source>
        <dbReference type="Proteomes" id="UP001152759"/>
    </source>
</evidence>
<protein>
    <submittedName>
        <fullName evidence="4">Uncharacterized protein</fullName>
    </submittedName>
</protein>
<evidence type="ECO:0000256" key="1">
    <source>
        <dbReference type="ARBA" id="ARBA00022737"/>
    </source>
</evidence>
<dbReference type="EMBL" id="OU963871">
    <property type="protein sequence ID" value="CAH0382833.1"/>
    <property type="molecule type" value="Genomic_DNA"/>
</dbReference>
<keyword evidence="1" id="KW-0677">Repeat</keyword>
<dbReference type="PRINTS" id="PR01415">
    <property type="entry name" value="ANKYRIN"/>
</dbReference>
<organism evidence="4 5">
    <name type="scientific">Bemisia tabaci</name>
    <name type="common">Sweetpotato whitefly</name>
    <name type="synonym">Aleurodes tabaci</name>
    <dbReference type="NCBI Taxonomy" id="7038"/>
    <lineage>
        <taxon>Eukaryota</taxon>
        <taxon>Metazoa</taxon>
        <taxon>Ecdysozoa</taxon>
        <taxon>Arthropoda</taxon>
        <taxon>Hexapoda</taxon>
        <taxon>Insecta</taxon>
        <taxon>Pterygota</taxon>
        <taxon>Neoptera</taxon>
        <taxon>Paraneoptera</taxon>
        <taxon>Hemiptera</taxon>
        <taxon>Sternorrhyncha</taxon>
        <taxon>Aleyrodoidea</taxon>
        <taxon>Aleyrodidae</taxon>
        <taxon>Aleyrodinae</taxon>
        <taxon>Bemisia</taxon>
    </lineage>
</organism>
<feature type="repeat" description="ANK" evidence="3">
    <location>
        <begin position="420"/>
        <end position="452"/>
    </location>
</feature>
<evidence type="ECO:0000256" key="3">
    <source>
        <dbReference type="PROSITE-ProRule" id="PRU00023"/>
    </source>
</evidence>
<dbReference type="PANTHER" id="PTHR24198">
    <property type="entry name" value="ANKYRIN REPEAT AND PROTEIN KINASE DOMAIN-CONTAINING PROTEIN"/>
    <property type="match status" value="1"/>
</dbReference>
<feature type="repeat" description="ANK" evidence="3">
    <location>
        <begin position="234"/>
        <end position="266"/>
    </location>
</feature>
<dbReference type="KEGG" id="btab:109029856"/>
<dbReference type="Gene3D" id="1.25.40.20">
    <property type="entry name" value="Ankyrin repeat-containing domain"/>
    <property type="match status" value="3"/>
</dbReference>
<dbReference type="InterPro" id="IPR002110">
    <property type="entry name" value="Ankyrin_rpt"/>
</dbReference>
<sequence length="626" mass="70259">MSEEGVGCLLFIATKKPCDIRESNRGHVQPSIKGYSVLPQAFKDANPQILDSFLSNGIQVLGNNPEDATFQFDHENLKFEMFETMILLDESENEPANFVTLRPHSIAVHPLNKEAIEFLLNGDFEVLALDEEDDADYAEVVEDNLKALECFFTADAEIAYNHHKGGTILHFAVKRSIDGLVKSLLESGANIKAERNDGMTPLHLAAKHGDLGITRILVENGADVDSGVRNASFEGWTPLVFSFFSKDNDTLRFLLESGANVDTEFDYHSCFVSYDYLDHVTRTTLLYIAVLEYSEEKYHLIDTILHHHPNIHNEFNKKAFHYILFSLDDEFIDVFNKMKHAGFKINHEDIEGFSKKPSLPKCEIHTAVINVLEETWIYGCDLRSARFLCGAIHKNYFQLVKSIIEKGTSVSEGYDHDRWKKCTPLHMAAGYANEEIINYLYLQGADVNAKLTALGVGKPETPLLWAVRNCNKSAIQFLIEHGANFSDDVAELTQVAAQNGLLDIVEFFLLHGITSNSQDGYFPAICGAASGGHLNVMKTLFEYTAELGPERYSCNALLSAYFSGHIEVFQKLLDNNFNNTAIILEFTKLSYLLPIEGADKYLKKSNCLTVLARHMIKMEVANIVVL</sequence>
<dbReference type="Proteomes" id="UP001152759">
    <property type="component" value="Chromosome 10"/>
</dbReference>
<dbReference type="SUPFAM" id="SSF48403">
    <property type="entry name" value="Ankyrin repeat"/>
    <property type="match status" value="2"/>
</dbReference>
<dbReference type="SMART" id="SM00248">
    <property type="entry name" value="ANK"/>
    <property type="match status" value="9"/>
</dbReference>
<dbReference type="AlphaFoldDB" id="A0A9P0A2C5"/>
<keyword evidence="5" id="KW-1185">Reference proteome</keyword>
<keyword evidence="2 3" id="KW-0040">ANK repeat</keyword>
<feature type="repeat" description="ANK" evidence="3">
    <location>
        <begin position="197"/>
        <end position="229"/>
    </location>
</feature>
<dbReference type="Pfam" id="PF12796">
    <property type="entry name" value="Ank_2"/>
    <property type="match status" value="3"/>
</dbReference>